<dbReference type="AlphaFoldDB" id="A0A7I4Y6Y5"/>
<dbReference type="WBParaSite" id="HCON_00061260-00001">
    <property type="protein sequence ID" value="HCON_00061260-00001"/>
    <property type="gene ID" value="HCON_00061260"/>
</dbReference>
<protein>
    <submittedName>
        <fullName evidence="2">Uncharacterized protein</fullName>
    </submittedName>
</protein>
<sequence>MTSCHHRGNELNRELHSVDSAVSMPLSHDPIPNFAAYCATCSSPSRMHTLHI</sequence>
<dbReference type="Proteomes" id="UP000025227">
    <property type="component" value="Unplaced"/>
</dbReference>
<evidence type="ECO:0000313" key="2">
    <source>
        <dbReference type="WBParaSite" id="HCON_00061260-00001"/>
    </source>
</evidence>
<evidence type="ECO:0000313" key="1">
    <source>
        <dbReference type="Proteomes" id="UP000025227"/>
    </source>
</evidence>
<name>A0A7I4Y6Y5_HAECO</name>
<keyword evidence="1" id="KW-1185">Reference proteome</keyword>
<proteinExistence type="predicted"/>
<reference evidence="2" key="1">
    <citation type="submission" date="2020-12" db="UniProtKB">
        <authorList>
            <consortium name="WormBaseParasite"/>
        </authorList>
    </citation>
    <scope>IDENTIFICATION</scope>
    <source>
        <strain evidence="2">MHco3</strain>
    </source>
</reference>
<organism evidence="1 2">
    <name type="scientific">Haemonchus contortus</name>
    <name type="common">Barber pole worm</name>
    <dbReference type="NCBI Taxonomy" id="6289"/>
    <lineage>
        <taxon>Eukaryota</taxon>
        <taxon>Metazoa</taxon>
        <taxon>Ecdysozoa</taxon>
        <taxon>Nematoda</taxon>
        <taxon>Chromadorea</taxon>
        <taxon>Rhabditida</taxon>
        <taxon>Rhabditina</taxon>
        <taxon>Rhabditomorpha</taxon>
        <taxon>Strongyloidea</taxon>
        <taxon>Trichostrongylidae</taxon>
        <taxon>Haemonchus</taxon>
    </lineage>
</organism>
<accession>A0A7I4Y6Y5</accession>